<dbReference type="eggNOG" id="COG1541">
    <property type="taxonomic scope" value="Bacteria"/>
</dbReference>
<dbReference type="STRING" id="768710.DesyoDRAFT_2288"/>
<name>H5XUD5_9FIRM</name>
<reference evidence="1 2" key="1">
    <citation type="submission" date="2011-11" db="EMBL/GenBank/DDBJ databases">
        <title>The Noncontiguous Finished genome of Desulfosporosinus youngiae DSM 17734.</title>
        <authorList>
            <consortium name="US DOE Joint Genome Institute (JGI-PGF)"/>
            <person name="Lucas S."/>
            <person name="Han J."/>
            <person name="Lapidus A."/>
            <person name="Cheng J.-F."/>
            <person name="Goodwin L."/>
            <person name="Pitluck S."/>
            <person name="Peters L."/>
            <person name="Ovchinnikova G."/>
            <person name="Lu M."/>
            <person name="Land M.L."/>
            <person name="Hauser L."/>
            <person name="Pester M."/>
            <person name="Spring S."/>
            <person name="Ollivier B."/>
            <person name="Rattei T."/>
            <person name="Klenk H.-P."/>
            <person name="Wagner M."/>
            <person name="Loy A."/>
            <person name="Woyke T.J."/>
        </authorList>
    </citation>
    <scope>NUCLEOTIDE SEQUENCE [LARGE SCALE GENOMIC DNA]</scope>
    <source>
        <strain evidence="1 2">DSM 17734</strain>
    </source>
</reference>
<sequence>MNNSLLRIYLNSPFILKRVFANIEAVRRDRYRRFEDSSNGSAEVDYGKSLVNEKFNFDINKINTLLKQASCNVKYYSFLKEHEVNSVEDFEKIPLLTKRIISLNREVLISKKIRNKKELWNGSSSGSTGTPLKYYRDKNSISSERLSYDSYYKYCGCDLNKKRVRISGVKVAHFDRKKPPYWLYIDKYKQLQCSTYHISEKSYTDYLLAFNRVNADFATGFPSGWFALAELMVEHKVTFDKFKAIVTDSEGLSMEQQRTIMKAFNCPVYQTYGLGEVGMCAVQCQKGNFHILSTHYVEIINSNGEKVIDGEDGEIVVTDLNSANYPFIRYATGDLGIMHHNDCGCGIKTPYLSKIIGRVEDYILTKNGRKITRLTMIVKPAVGIKESQIIQVSRDEIVINVVPDFNFVEESMRLVLETAKEFVGDMIVTWKTVERLERMPSGKLKFLIKRI</sequence>
<protein>
    <submittedName>
        <fullName evidence="1">Coenzyme F390 synthetase</fullName>
    </submittedName>
</protein>
<dbReference type="HOGENOM" id="CLU_035301_5_2_9"/>
<dbReference type="PANTHER" id="PTHR36932">
    <property type="entry name" value="CAPSULAR POLYSACCHARIDE BIOSYNTHESIS PROTEIN"/>
    <property type="match status" value="1"/>
</dbReference>
<dbReference type="Gene3D" id="3.40.50.12780">
    <property type="entry name" value="N-terminal domain of ligase-like"/>
    <property type="match status" value="1"/>
</dbReference>
<dbReference type="Proteomes" id="UP000005104">
    <property type="component" value="Chromosome"/>
</dbReference>
<dbReference type="InterPro" id="IPR042099">
    <property type="entry name" value="ANL_N_sf"/>
</dbReference>
<accession>H5XUD5</accession>
<dbReference type="InterPro" id="IPR053158">
    <property type="entry name" value="CapK_Type1_Caps_Biosynth"/>
</dbReference>
<organism evidence="1 2">
    <name type="scientific">Desulfosporosinus youngiae DSM 17734</name>
    <dbReference type="NCBI Taxonomy" id="768710"/>
    <lineage>
        <taxon>Bacteria</taxon>
        <taxon>Bacillati</taxon>
        <taxon>Bacillota</taxon>
        <taxon>Clostridia</taxon>
        <taxon>Eubacteriales</taxon>
        <taxon>Desulfitobacteriaceae</taxon>
        <taxon>Desulfosporosinus</taxon>
    </lineage>
</organism>
<dbReference type="PANTHER" id="PTHR36932:SF1">
    <property type="entry name" value="CAPSULAR POLYSACCHARIDE BIOSYNTHESIS PROTEIN"/>
    <property type="match status" value="1"/>
</dbReference>
<evidence type="ECO:0000313" key="1">
    <source>
        <dbReference type="EMBL" id="EHQ89371.1"/>
    </source>
</evidence>
<dbReference type="OrthoDB" id="580775at2"/>
<evidence type="ECO:0000313" key="2">
    <source>
        <dbReference type="Proteomes" id="UP000005104"/>
    </source>
</evidence>
<proteinExistence type="predicted"/>
<dbReference type="RefSeq" id="WP_007783011.1">
    <property type="nucleotide sequence ID" value="NZ_CM001441.1"/>
</dbReference>
<gene>
    <name evidence="1" type="ORF">DesyoDRAFT_2288</name>
</gene>
<keyword evidence="2" id="KW-1185">Reference proteome</keyword>
<dbReference type="AlphaFoldDB" id="H5XUD5"/>
<dbReference type="EMBL" id="CM001441">
    <property type="protein sequence ID" value="EHQ89371.1"/>
    <property type="molecule type" value="Genomic_DNA"/>
</dbReference>
<dbReference type="SUPFAM" id="SSF56801">
    <property type="entry name" value="Acetyl-CoA synthetase-like"/>
    <property type="match status" value="1"/>
</dbReference>